<organism evidence="2">
    <name type="scientific">marine sediment metagenome</name>
    <dbReference type="NCBI Taxonomy" id="412755"/>
    <lineage>
        <taxon>unclassified sequences</taxon>
        <taxon>metagenomes</taxon>
        <taxon>ecological metagenomes</taxon>
    </lineage>
</organism>
<name>X1M5S1_9ZZZZ</name>
<feature type="region of interest" description="Disordered" evidence="1">
    <location>
        <begin position="1"/>
        <end position="21"/>
    </location>
</feature>
<reference evidence="2" key="1">
    <citation type="journal article" date="2014" name="Front. Microbiol.">
        <title>High frequency of phylogenetically diverse reductive dehalogenase-homologous genes in deep subseafloor sedimentary metagenomes.</title>
        <authorList>
            <person name="Kawai M."/>
            <person name="Futagami T."/>
            <person name="Toyoda A."/>
            <person name="Takaki Y."/>
            <person name="Nishi S."/>
            <person name="Hori S."/>
            <person name="Arai W."/>
            <person name="Tsubouchi T."/>
            <person name="Morono Y."/>
            <person name="Uchiyama I."/>
            <person name="Ito T."/>
            <person name="Fujiyama A."/>
            <person name="Inagaki F."/>
            <person name="Takami H."/>
        </authorList>
    </citation>
    <scope>NUCLEOTIDE SEQUENCE</scope>
    <source>
        <strain evidence="2">Expedition CK06-06</strain>
    </source>
</reference>
<proteinExistence type="predicted"/>
<evidence type="ECO:0000313" key="2">
    <source>
        <dbReference type="EMBL" id="GAI13436.1"/>
    </source>
</evidence>
<feature type="compositionally biased region" description="Basic and acidic residues" evidence="1">
    <location>
        <begin position="1"/>
        <end position="13"/>
    </location>
</feature>
<sequence length="40" mass="4630">FSQGGSDKDENGTKKGRKPRRQWDFTIGVKLEADICYNQR</sequence>
<protein>
    <submittedName>
        <fullName evidence="2">Uncharacterized protein</fullName>
    </submittedName>
</protein>
<evidence type="ECO:0000256" key="1">
    <source>
        <dbReference type="SAM" id="MobiDB-lite"/>
    </source>
</evidence>
<feature type="non-terminal residue" evidence="2">
    <location>
        <position position="1"/>
    </location>
</feature>
<comment type="caution">
    <text evidence="2">The sequence shown here is derived from an EMBL/GenBank/DDBJ whole genome shotgun (WGS) entry which is preliminary data.</text>
</comment>
<dbReference type="EMBL" id="BARV01009194">
    <property type="protein sequence ID" value="GAI13436.1"/>
    <property type="molecule type" value="Genomic_DNA"/>
</dbReference>
<gene>
    <name evidence="2" type="ORF">S06H3_18218</name>
</gene>
<accession>X1M5S1</accession>
<dbReference type="AlphaFoldDB" id="X1M5S1"/>